<dbReference type="EMBL" id="CAJVPW010038121">
    <property type="protein sequence ID" value="CAG8741485.1"/>
    <property type="molecule type" value="Genomic_DNA"/>
</dbReference>
<gene>
    <name evidence="1" type="ORF">SPELUC_LOCUS13841</name>
</gene>
<feature type="non-terminal residue" evidence="1">
    <location>
        <position position="1"/>
    </location>
</feature>
<evidence type="ECO:0000313" key="2">
    <source>
        <dbReference type="Proteomes" id="UP000789366"/>
    </source>
</evidence>
<name>A0ACA9Q862_9GLOM</name>
<sequence length="68" mass="7388">FLLDNINDQEQSPDSTVCSVPSPNNNINRSVSSPTSPVFSPRSIVSLPRSLVQLHDNDGSYIVPFSNS</sequence>
<protein>
    <submittedName>
        <fullName evidence="1">1291_t:CDS:1</fullName>
    </submittedName>
</protein>
<evidence type="ECO:0000313" key="1">
    <source>
        <dbReference type="EMBL" id="CAG8741485.1"/>
    </source>
</evidence>
<comment type="caution">
    <text evidence="1">The sequence shown here is derived from an EMBL/GenBank/DDBJ whole genome shotgun (WGS) entry which is preliminary data.</text>
</comment>
<reference evidence="1" key="1">
    <citation type="submission" date="2021-06" db="EMBL/GenBank/DDBJ databases">
        <authorList>
            <person name="Kallberg Y."/>
            <person name="Tangrot J."/>
            <person name="Rosling A."/>
        </authorList>
    </citation>
    <scope>NUCLEOTIDE SEQUENCE</scope>
    <source>
        <strain evidence="1">28 12/20/2015</strain>
    </source>
</reference>
<proteinExistence type="predicted"/>
<keyword evidence="2" id="KW-1185">Reference proteome</keyword>
<dbReference type="Proteomes" id="UP000789366">
    <property type="component" value="Unassembled WGS sequence"/>
</dbReference>
<accession>A0ACA9Q862</accession>
<organism evidence="1 2">
    <name type="scientific">Cetraspora pellucida</name>
    <dbReference type="NCBI Taxonomy" id="1433469"/>
    <lineage>
        <taxon>Eukaryota</taxon>
        <taxon>Fungi</taxon>
        <taxon>Fungi incertae sedis</taxon>
        <taxon>Mucoromycota</taxon>
        <taxon>Glomeromycotina</taxon>
        <taxon>Glomeromycetes</taxon>
        <taxon>Diversisporales</taxon>
        <taxon>Gigasporaceae</taxon>
        <taxon>Cetraspora</taxon>
    </lineage>
</organism>